<evidence type="ECO:0000256" key="3">
    <source>
        <dbReference type="ARBA" id="ARBA00022692"/>
    </source>
</evidence>
<name>A0A2P6TDZ3_CHLSO</name>
<evidence type="ECO:0000256" key="8">
    <source>
        <dbReference type="SAM" id="Phobius"/>
    </source>
</evidence>
<accession>A0A2P6TDZ3</accession>
<comment type="caution">
    <text evidence="10">The sequence shown here is derived from an EMBL/GenBank/DDBJ whole genome shotgun (WGS) entry which is preliminary data.</text>
</comment>
<comment type="similarity">
    <text evidence="2">Belongs to the sterol desaturase family.</text>
</comment>
<feature type="domain" description="Nudix hydrolase" evidence="9">
    <location>
        <begin position="387"/>
        <end position="530"/>
    </location>
</feature>
<dbReference type="Gene3D" id="3.90.79.10">
    <property type="entry name" value="Nucleoside Triphosphate Pyrophosphohydrolase"/>
    <property type="match status" value="1"/>
</dbReference>
<evidence type="ECO:0000256" key="1">
    <source>
        <dbReference type="ARBA" id="ARBA00004370"/>
    </source>
</evidence>
<dbReference type="InterPro" id="IPR022927">
    <property type="entry name" value="RppH"/>
</dbReference>
<dbReference type="Pfam" id="PF04116">
    <property type="entry name" value="FA_hydroxylase"/>
    <property type="match status" value="1"/>
</dbReference>
<dbReference type="GO" id="GO:0005506">
    <property type="term" value="F:iron ion binding"/>
    <property type="evidence" value="ECO:0007669"/>
    <property type="project" value="InterPro"/>
</dbReference>
<keyword evidence="3 8" id="KW-0812">Transmembrane</keyword>
<evidence type="ECO:0000313" key="11">
    <source>
        <dbReference type="Proteomes" id="UP000239899"/>
    </source>
</evidence>
<reference evidence="10 11" key="1">
    <citation type="journal article" date="2018" name="Plant J.">
        <title>Genome sequences of Chlorella sorokiniana UTEX 1602 and Micractinium conductrix SAG 241.80: implications to maltose excretion by a green alga.</title>
        <authorList>
            <person name="Arriola M.B."/>
            <person name="Velmurugan N."/>
            <person name="Zhang Y."/>
            <person name="Plunkett M.H."/>
            <person name="Hondzo H."/>
            <person name="Barney B.M."/>
        </authorList>
    </citation>
    <scope>NUCLEOTIDE SEQUENCE [LARGE SCALE GENOMIC DNA]</scope>
    <source>
        <strain evidence="11">UTEX 1602</strain>
    </source>
</reference>
<proteinExistence type="inferred from homology"/>
<evidence type="ECO:0000256" key="4">
    <source>
        <dbReference type="ARBA" id="ARBA00022801"/>
    </source>
</evidence>
<dbReference type="Pfam" id="PF00293">
    <property type="entry name" value="NUDIX"/>
    <property type="match status" value="1"/>
</dbReference>
<evidence type="ECO:0000256" key="5">
    <source>
        <dbReference type="ARBA" id="ARBA00022989"/>
    </source>
</evidence>
<gene>
    <name evidence="10" type="ORF">C2E21_8698</name>
</gene>
<protein>
    <submittedName>
        <fullName evidence="10">Sterol desaturase</fullName>
    </submittedName>
</protein>
<dbReference type="GO" id="GO:0008610">
    <property type="term" value="P:lipid biosynthetic process"/>
    <property type="evidence" value="ECO:0007669"/>
    <property type="project" value="InterPro"/>
</dbReference>
<sequence>MALGALLGPLYGGGFWVALRQLAAVYYLAGFVLHYVAPRMFPVRTVQVAQPRKGQVAWEATYSIGALLVKAGVWTIVEQLYASGRSKLYTGWPPTAQQAGYMVLSIVALDYLHDAWFYWTHRLLHWKPLYRHIHAMHHQSTAPTPFAGYSFHVVEAVIVFANEVLVCFLFPIHLGLHRVYHLFTTIIHEGGHAGYEIAPFIPSVESLVALLLLGRRPCAALNTVRHHDMHHRYPPYHFSLYMTHWDRWCGTEHPKYRSDVSQHFMEADSSSKAAAAGAAAARQSSRDPSTPMQPAAAPAPSRATVAWFGPRPAAGIRAGPLAKPWCIQAAAGSSHSSSPGSSDAAAAAAAGAARHSPAAAAMAAAHPPPLMKPEGASNILPIRELNEFRRGVGLCIYRRDGLVFAARRLDDPQGSWQMPQGGIDPLENPMRAALRELHEETSIQSARIVASIDHWLEYTFPTRVREPGSILKYRGQTQKWFLLEFSGSDDEIDIAGCSHPEFSEFGWRPLDSLPAGVVHFKQGVYSQVAAHFGPEIARRCGAAVRMRA</sequence>
<dbReference type="STRING" id="3076.A0A2P6TDZ3"/>
<evidence type="ECO:0000256" key="6">
    <source>
        <dbReference type="ARBA" id="ARBA00023136"/>
    </source>
</evidence>
<dbReference type="InterPro" id="IPR015797">
    <property type="entry name" value="NUDIX_hydrolase-like_dom_sf"/>
</dbReference>
<dbReference type="InterPro" id="IPR000086">
    <property type="entry name" value="NUDIX_hydrolase_dom"/>
</dbReference>
<dbReference type="PROSITE" id="PS51462">
    <property type="entry name" value="NUDIX"/>
    <property type="match status" value="1"/>
</dbReference>
<evidence type="ECO:0000256" key="7">
    <source>
        <dbReference type="SAM" id="MobiDB-lite"/>
    </source>
</evidence>
<evidence type="ECO:0000259" key="9">
    <source>
        <dbReference type="PROSITE" id="PS51462"/>
    </source>
</evidence>
<evidence type="ECO:0000256" key="2">
    <source>
        <dbReference type="ARBA" id="ARBA00009324"/>
    </source>
</evidence>
<feature type="transmembrane region" description="Helical" evidence="8">
    <location>
        <begin position="15"/>
        <end position="36"/>
    </location>
</feature>
<dbReference type="GO" id="GO:0016020">
    <property type="term" value="C:membrane"/>
    <property type="evidence" value="ECO:0007669"/>
    <property type="project" value="UniProtKB-SubCell"/>
</dbReference>
<keyword evidence="11" id="KW-1185">Reference proteome</keyword>
<dbReference type="GO" id="GO:0016491">
    <property type="term" value="F:oxidoreductase activity"/>
    <property type="evidence" value="ECO:0007669"/>
    <property type="project" value="InterPro"/>
</dbReference>
<dbReference type="CDD" id="cd03671">
    <property type="entry name" value="NUDIX_Ap4A_hydrolase_plant_like"/>
    <property type="match status" value="1"/>
</dbReference>
<dbReference type="NCBIfam" id="NF001938">
    <property type="entry name" value="PRK00714.1-5"/>
    <property type="match status" value="1"/>
</dbReference>
<keyword evidence="5 8" id="KW-1133">Transmembrane helix</keyword>
<comment type="subcellular location">
    <subcellularLocation>
        <location evidence="1">Membrane</location>
    </subcellularLocation>
</comment>
<organism evidence="10 11">
    <name type="scientific">Chlorella sorokiniana</name>
    <name type="common">Freshwater green alga</name>
    <dbReference type="NCBI Taxonomy" id="3076"/>
    <lineage>
        <taxon>Eukaryota</taxon>
        <taxon>Viridiplantae</taxon>
        <taxon>Chlorophyta</taxon>
        <taxon>core chlorophytes</taxon>
        <taxon>Trebouxiophyceae</taxon>
        <taxon>Chlorellales</taxon>
        <taxon>Chlorellaceae</taxon>
        <taxon>Chlorella clade</taxon>
        <taxon>Chlorella</taxon>
    </lineage>
</organism>
<evidence type="ECO:0000313" key="10">
    <source>
        <dbReference type="EMBL" id="PRW20849.1"/>
    </source>
</evidence>
<feature type="region of interest" description="Disordered" evidence="7">
    <location>
        <begin position="275"/>
        <end position="301"/>
    </location>
</feature>
<keyword evidence="4" id="KW-0378">Hydrolase</keyword>
<dbReference type="SUPFAM" id="SSF55811">
    <property type="entry name" value="Nudix"/>
    <property type="match status" value="1"/>
</dbReference>
<dbReference type="Proteomes" id="UP000239899">
    <property type="component" value="Unassembled WGS sequence"/>
</dbReference>
<dbReference type="PANTHER" id="PTHR11863">
    <property type="entry name" value="STEROL DESATURASE"/>
    <property type="match status" value="1"/>
</dbReference>
<keyword evidence="6 8" id="KW-0472">Membrane</keyword>
<dbReference type="InterPro" id="IPR050307">
    <property type="entry name" value="Sterol_Desaturase_Related"/>
</dbReference>
<dbReference type="AlphaFoldDB" id="A0A2P6TDZ3"/>
<dbReference type="InterPro" id="IPR006694">
    <property type="entry name" value="Fatty_acid_hydroxylase"/>
</dbReference>
<dbReference type="EMBL" id="LHPG02000021">
    <property type="protein sequence ID" value="PRW20849.1"/>
    <property type="molecule type" value="Genomic_DNA"/>
</dbReference>
<dbReference type="OrthoDB" id="1658724at2759"/>
<dbReference type="GO" id="GO:0016462">
    <property type="term" value="F:pyrophosphatase activity"/>
    <property type="evidence" value="ECO:0007669"/>
    <property type="project" value="UniProtKB-ARBA"/>
</dbReference>